<name>A0A0A9DR17_ARUDO</name>
<proteinExistence type="predicted"/>
<accession>A0A0A9DR17</accession>
<reference evidence="1" key="1">
    <citation type="submission" date="2014-09" db="EMBL/GenBank/DDBJ databases">
        <authorList>
            <person name="Magalhaes I.L.F."/>
            <person name="Oliveira U."/>
            <person name="Santos F.R."/>
            <person name="Vidigal T.H.D.A."/>
            <person name="Brescovit A.D."/>
            <person name="Santos A.J."/>
        </authorList>
    </citation>
    <scope>NUCLEOTIDE SEQUENCE</scope>
    <source>
        <tissue evidence="1">Shoot tissue taken approximately 20 cm above the soil surface</tissue>
    </source>
</reference>
<organism evidence="1">
    <name type="scientific">Arundo donax</name>
    <name type="common">Giant reed</name>
    <name type="synonym">Donax arundinaceus</name>
    <dbReference type="NCBI Taxonomy" id="35708"/>
    <lineage>
        <taxon>Eukaryota</taxon>
        <taxon>Viridiplantae</taxon>
        <taxon>Streptophyta</taxon>
        <taxon>Embryophyta</taxon>
        <taxon>Tracheophyta</taxon>
        <taxon>Spermatophyta</taxon>
        <taxon>Magnoliopsida</taxon>
        <taxon>Liliopsida</taxon>
        <taxon>Poales</taxon>
        <taxon>Poaceae</taxon>
        <taxon>PACMAD clade</taxon>
        <taxon>Arundinoideae</taxon>
        <taxon>Arundineae</taxon>
        <taxon>Arundo</taxon>
    </lineage>
</organism>
<evidence type="ECO:0000313" key="1">
    <source>
        <dbReference type="EMBL" id="JAD91034.1"/>
    </source>
</evidence>
<sequence length="65" mass="7798">MNSFGIMHCTKFINMLFEPFQVRYVWKARISHESYINFTGNRSISRENIGFMKNCRNPRRPKALL</sequence>
<reference evidence="1" key="2">
    <citation type="journal article" date="2015" name="Data Brief">
        <title>Shoot transcriptome of the giant reed, Arundo donax.</title>
        <authorList>
            <person name="Barrero R.A."/>
            <person name="Guerrero F.D."/>
            <person name="Moolhuijzen P."/>
            <person name="Goolsby J.A."/>
            <person name="Tidwell J."/>
            <person name="Bellgard S.E."/>
            <person name="Bellgard M.I."/>
        </authorList>
    </citation>
    <scope>NUCLEOTIDE SEQUENCE</scope>
    <source>
        <tissue evidence="1">Shoot tissue taken approximately 20 cm above the soil surface</tissue>
    </source>
</reference>
<protein>
    <submittedName>
        <fullName evidence="1">Uncharacterized protein</fullName>
    </submittedName>
</protein>
<dbReference type="AlphaFoldDB" id="A0A0A9DR17"/>
<dbReference type="EMBL" id="GBRH01206861">
    <property type="protein sequence ID" value="JAD91034.1"/>
    <property type="molecule type" value="Transcribed_RNA"/>
</dbReference>